<keyword evidence="4" id="KW-1185">Reference proteome</keyword>
<name>A0ABT1A217_9PSEU</name>
<dbReference type="InterPro" id="IPR011650">
    <property type="entry name" value="Peptidase_M20_dimer"/>
</dbReference>
<dbReference type="SUPFAM" id="SSF55031">
    <property type="entry name" value="Bacterial exopeptidase dimerisation domain"/>
    <property type="match status" value="1"/>
</dbReference>
<dbReference type="Pfam" id="PF07687">
    <property type="entry name" value="M20_dimer"/>
    <property type="match status" value="1"/>
</dbReference>
<feature type="region of interest" description="Disordered" evidence="1">
    <location>
        <begin position="148"/>
        <end position="172"/>
    </location>
</feature>
<evidence type="ECO:0000313" key="3">
    <source>
        <dbReference type="EMBL" id="MCO1657037.1"/>
    </source>
</evidence>
<feature type="compositionally biased region" description="Low complexity" evidence="1">
    <location>
        <begin position="41"/>
        <end position="53"/>
    </location>
</feature>
<dbReference type="InterPro" id="IPR036264">
    <property type="entry name" value="Bact_exopeptidase_dim_dom"/>
</dbReference>
<dbReference type="Pfam" id="PF01546">
    <property type="entry name" value="Peptidase_M20"/>
    <property type="match status" value="1"/>
</dbReference>
<dbReference type="NCBIfam" id="TIGR01891">
    <property type="entry name" value="amidohydrolases"/>
    <property type="match status" value="1"/>
</dbReference>
<evidence type="ECO:0000313" key="4">
    <source>
        <dbReference type="Proteomes" id="UP001165283"/>
    </source>
</evidence>
<comment type="caution">
    <text evidence="3">The sequence shown here is derived from an EMBL/GenBank/DDBJ whole genome shotgun (WGS) entry which is preliminary data.</text>
</comment>
<dbReference type="SUPFAM" id="SSF53187">
    <property type="entry name" value="Zn-dependent exopeptidases"/>
    <property type="match status" value="1"/>
</dbReference>
<dbReference type="Gene3D" id="3.30.70.360">
    <property type="match status" value="1"/>
</dbReference>
<organism evidence="3 4">
    <name type="scientific">Pseudonocardia humida</name>
    <dbReference type="NCBI Taxonomy" id="2800819"/>
    <lineage>
        <taxon>Bacteria</taxon>
        <taxon>Bacillati</taxon>
        <taxon>Actinomycetota</taxon>
        <taxon>Actinomycetes</taxon>
        <taxon>Pseudonocardiales</taxon>
        <taxon>Pseudonocardiaceae</taxon>
        <taxon>Pseudonocardia</taxon>
    </lineage>
</organism>
<proteinExistence type="predicted"/>
<dbReference type="Proteomes" id="UP001165283">
    <property type="component" value="Unassembled WGS sequence"/>
</dbReference>
<dbReference type="EMBL" id="JAGSOV010000039">
    <property type="protein sequence ID" value="MCO1657037.1"/>
    <property type="molecule type" value="Genomic_DNA"/>
</dbReference>
<feature type="region of interest" description="Disordered" evidence="1">
    <location>
        <begin position="1"/>
        <end position="64"/>
    </location>
</feature>
<feature type="compositionally biased region" description="Low complexity" evidence="1">
    <location>
        <begin position="1"/>
        <end position="18"/>
    </location>
</feature>
<feature type="compositionally biased region" description="Polar residues" evidence="1">
    <location>
        <begin position="160"/>
        <end position="170"/>
    </location>
</feature>
<dbReference type="Gene3D" id="3.40.630.10">
    <property type="entry name" value="Zn peptidases"/>
    <property type="match status" value="1"/>
</dbReference>
<dbReference type="InterPro" id="IPR017439">
    <property type="entry name" value="Amidohydrolase"/>
</dbReference>
<evidence type="ECO:0000259" key="2">
    <source>
        <dbReference type="Pfam" id="PF07687"/>
    </source>
</evidence>
<dbReference type="InterPro" id="IPR002933">
    <property type="entry name" value="Peptidase_M20"/>
</dbReference>
<reference evidence="3" key="1">
    <citation type="submission" date="2021-04" db="EMBL/GenBank/DDBJ databases">
        <title>Pseudonocardia sp. nov., isolated from sandy soil of mangrove forest.</title>
        <authorList>
            <person name="Zan Z."/>
            <person name="Huang R."/>
            <person name="Liu W."/>
        </authorList>
    </citation>
    <scope>NUCLEOTIDE SEQUENCE</scope>
    <source>
        <strain evidence="3">S2-4</strain>
    </source>
</reference>
<evidence type="ECO:0000256" key="1">
    <source>
        <dbReference type="SAM" id="MobiDB-lite"/>
    </source>
</evidence>
<dbReference type="PANTHER" id="PTHR11014">
    <property type="entry name" value="PEPTIDASE M20 FAMILY MEMBER"/>
    <property type="match status" value="1"/>
</dbReference>
<feature type="domain" description="Peptidase M20 dimerisation" evidence="2">
    <location>
        <begin position="408"/>
        <end position="503"/>
    </location>
</feature>
<protein>
    <submittedName>
        <fullName evidence="3">Amidohydrolase</fullName>
    </submittedName>
</protein>
<gene>
    <name evidence="3" type="ORF">KDL28_18405</name>
</gene>
<sequence length="630" mass="65399">MRTRSSTSCASSASRASSLQGTFVERSECDRGGPLAGGPHRGSSQVGSAVSSGGQRGDGHRVLGGCNQGLQLPEPGAHWRIIGGRSEVAQRGTHRRSGVDLDFATGRVQPRDRIDERCPGRAEHSEVVGGRWPVGGYGVEDALGRRLGGQHRPAAGPRHVQQQRCRNGSADSCGSWRAGAAASGGTSVASILDLRAREPPQQPVRSNRDRSQPLYSRPVIAKAPEALAELYRELHAHPELSFAEARTAAVVADRLRALGAEVTEGVGGTGVVGVLRNGDGPTALLRADMDGLPMLEGTGLPYASTARGTDPDGNDVPVAHSCGHDMHVTCLLGALQDLATDRAAWRGTVLAVFQPAEEIGQGAQAMIDDGLFDRFPAPAVVLGQHVAPLPAGCLAIRSGPAFAAADAVRVVLHGRGGHGSRPETTVDPVVMAAATVMRLQTITSREIAGTDTAIVTVGALRAGTKENIIPDDAELLVSVRSFEPEVRRRTLDAITRIANAEAAASGAQQPPDITTPYGFPAVVNDPRAVDRTRPALASVVGTERVFDPGLVTGSEDVGLLATAAGAPCVYWLLGGADPAAFAGAASQAEIVARVAQQPSNHSPLYAPVIEPTLTTGVRALTAAAHEWLPA</sequence>
<accession>A0ABT1A217</accession>
<dbReference type="PANTHER" id="PTHR11014:SF63">
    <property type="entry name" value="METALLOPEPTIDASE, PUTATIVE (AFU_ORTHOLOGUE AFUA_6G09600)-RELATED"/>
    <property type="match status" value="1"/>
</dbReference>